<proteinExistence type="predicted"/>
<organism evidence="2">
    <name type="scientific">Salix viminalis</name>
    <name type="common">Common osier</name>
    <name type="synonym">Basket willow</name>
    <dbReference type="NCBI Taxonomy" id="40686"/>
    <lineage>
        <taxon>Eukaryota</taxon>
        <taxon>Viridiplantae</taxon>
        <taxon>Streptophyta</taxon>
        <taxon>Embryophyta</taxon>
        <taxon>Tracheophyta</taxon>
        <taxon>Spermatophyta</taxon>
        <taxon>Magnoliopsida</taxon>
        <taxon>eudicotyledons</taxon>
        <taxon>Gunneridae</taxon>
        <taxon>Pentapetalae</taxon>
        <taxon>rosids</taxon>
        <taxon>fabids</taxon>
        <taxon>Malpighiales</taxon>
        <taxon>Salicaceae</taxon>
        <taxon>Saliceae</taxon>
        <taxon>Salix</taxon>
    </lineage>
</organism>
<accession>A0A6N2M7P4</accession>
<gene>
    <name evidence="2" type="ORF">SVIM_LOCUS333211</name>
</gene>
<dbReference type="EMBL" id="CAADRP010001719">
    <property type="protein sequence ID" value="VFU50151.1"/>
    <property type="molecule type" value="Genomic_DNA"/>
</dbReference>
<sequence>MVQKGVEMDCRSFVFAFKACEQFLGVLEGKSVHRSSDDLNVPGLGTDDSDDNTEAHETAKVSYSDDMKSCEEAMIDSDNSSLHLASNHIRSCDQESDLNIDSDQAEDFDQFIIKNLPELSDVVSNFQPSIHPKESCRTNIRIKISLQT</sequence>
<feature type="compositionally biased region" description="Basic and acidic residues" evidence="1">
    <location>
        <begin position="53"/>
        <end position="62"/>
    </location>
</feature>
<protein>
    <submittedName>
        <fullName evidence="2">Uncharacterized protein</fullName>
    </submittedName>
</protein>
<feature type="region of interest" description="Disordered" evidence="1">
    <location>
        <begin position="36"/>
        <end position="62"/>
    </location>
</feature>
<name>A0A6N2M7P4_SALVM</name>
<evidence type="ECO:0000313" key="2">
    <source>
        <dbReference type="EMBL" id="VFU50151.1"/>
    </source>
</evidence>
<dbReference type="AlphaFoldDB" id="A0A6N2M7P4"/>
<reference evidence="2" key="1">
    <citation type="submission" date="2019-03" db="EMBL/GenBank/DDBJ databases">
        <authorList>
            <person name="Mank J."/>
            <person name="Almeida P."/>
        </authorList>
    </citation>
    <scope>NUCLEOTIDE SEQUENCE</scope>
    <source>
        <strain evidence="2">78183</strain>
    </source>
</reference>
<evidence type="ECO:0000256" key="1">
    <source>
        <dbReference type="SAM" id="MobiDB-lite"/>
    </source>
</evidence>